<evidence type="ECO:0000256" key="8">
    <source>
        <dbReference type="ARBA" id="ARBA00022833"/>
    </source>
</evidence>
<accession>A0A8S1QYK4</accession>
<evidence type="ECO:0000313" key="11">
    <source>
        <dbReference type="EMBL" id="CAD8120007.1"/>
    </source>
</evidence>
<dbReference type="Pfam" id="PF01485">
    <property type="entry name" value="IBR"/>
    <property type="match status" value="1"/>
</dbReference>
<keyword evidence="4" id="KW-0479">Metal-binding</keyword>
<keyword evidence="6" id="KW-0863">Zinc-finger</keyword>
<dbReference type="GO" id="GO:0016567">
    <property type="term" value="P:protein ubiquitination"/>
    <property type="evidence" value="ECO:0007669"/>
    <property type="project" value="InterPro"/>
</dbReference>
<evidence type="ECO:0000256" key="6">
    <source>
        <dbReference type="ARBA" id="ARBA00022771"/>
    </source>
</evidence>
<dbReference type="EC" id="2.3.2.31" evidence="2"/>
<keyword evidence="3" id="KW-0808">Transferase</keyword>
<dbReference type="Pfam" id="PF22191">
    <property type="entry name" value="IBR_1"/>
    <property type="match status" value="1"/>
</dbReference>
<organism evidence="11 12">
    <name type="scientific">Paramecium sonneborni</name>
    <dbReference type="NCBI Taxonomy" id="65129"/>
    <lineage>
        <taxon>Eukaryota</taxon>
        <taxon>Sar</taxon>
        <taxon>Alveolata</taxon>
        <taxon>Ciliophora</taxon>
        <taxon>Intramacronucleata</taxon>
        <taxon>Oligohymenophorea</taxon>
        <taxon>Peniculida</taxon>
        <taxon>Parameciidae</taxon>
        <taxon>Paramecium</taxon>
    </lineage>
</organism>
<dbReference type="GO" id="GO:0008270">
    <property type="term" value="F:zinc ion binding"/>
    <property type="evidence" value="ECO:0007669"/>
    <property type="project" value="UniProtKB-KW"/>
</dbReference>
<dbReference type="InterPro" id="IPR031127">
    <property type="entry name" value="E3_UB_ligase_RBR"/>
</dbReference>
<dbReference type="CDD" id="cd20336">
    <property type="entry name" value="Rcat_RBR"/>
    <property type="match status" value="1"/>
</dbReference>
<comment type="caution">
    <text evidence="11">The sequence shown here is derived from an EMBL/GenBank/DDBJ whole genome shotgun (WGS) entry which is preliminary data.</text>
</comment>
<feature type="domain" description="RING-type" evidence="10">
    <location>
        <begin position="115"/>
        <end position="316"/>
    </location>
</feature>
<dbReference type="AlphaFoldDB" id="A0A8S1QYK4"/>
<dbReference type="PROSITE" id="PS51873">
    <property type="entry name" value="TRIAD"/>
    <property type="match status" value="1"/>
</dbReference>
<evidence type="ECO:0000256" key="9">
    <source>
        <dbReference type="SAM" id="Phobius"/>
    </source>
</evidence>
<dbReference type="InterPro" id="IPR044066">
    <property type="entry name" value="TRIAD_supradom"/>
</dbReference>
<keyword evidence="9" id="KW-1133">Transmembrane helix</keyword>
<dbReference type="InterPro" id="IPR002867">
    <property type="entry name" value="IBR_dom"/>
</dbReference>
<keyword evidence="7" id="KW-0833">Ubl conjugation pathway</keyword>
<keyword evidence="8" id="KW-0862">Zinc</keyword>
<feature type="transmembrane region" description="Helical" evidence="9">
    <location>
        <begin position="379"/>
        <end position="412"/>
    </location>
</feature>
<keyword evidence="5" id="KW-0677">Repeat</keyword>
<gene>
    <name evidence="11" type="ORF">PSON_ATCC_30995.1.T1240025</name>
</gene>
<dbReference type="OrthoDB" id="311800at2759"/>
<sequence length="435" mass="51770">MNYVKFEDDKEDGNGIRMEQISSQIDLEELQLIIDLNQVYGFTIFQCVYVVHLKRYRTIQDAQIYLQFDEIHGYIDQGKNECVICNKGRQFHNRFDENSEKQFKKIKGIINNLYENQQCCVCYMLYLDKDFVNINKKKHQICQNCFYNYLRQQIEESRVSNLKCPHCDLAIRDIDILEQSEELYRKYIKCHQNLEIAINKNKAWCPTLNCNNVIEFKQDQKIQSCNYCKVEVCKECKQRAHPQQSCEDNLQQVLNEWQENRDTQQCPRCKIIVEKINGCNHMTCQLCQHEWCWICGSDYTSIHYAIFNPFGCPALMPGWIRQKDWSYLKLIIWRFICFILLILLTPIIVIVIAPILFITKLIQTRFYRDQNCYIKSCLLTLAFLSGIIVIPISIIVFVIALLPTIIGLIVFYYDERKRLEFRHQTALSRHFQQNV</sequence>
<dbReference type="GO" id="GO:0061630">
    <property type="term" value="F:ubiquitin protein ligase activity"/>
    <property type="evidence" value="ECO:0007669"/>
    <property type="project" value="UniProtKB-EC"/>
</dbReference>
<keyword evidence="9" id="KW-0812">Transmembrane</keyword>
<evidence type="ECO:0000313" key="12">
    <source>
        <dbReference type="Proteomes" id="UP000692954"/>
    </source>
</evidence>
<comment type="catalytic activity">
    <reaction evidence="1">
        <text>[E2 ubiquitin-conjugating enzyme]-S-ubiquitinyl-L-cysteine + [acceptor protein]-L-lysine = [E2 ubiquitin-conjugating enzyme]-L-cysteine + [acceptor protein]-N(6)-ubiquitinyl-L-lysine.</text>
        <dbReference type="EC" id="2.3.2.31"/>
    </reaction>
</comment>
<evidence type="ECO:0000256" key="1">
    <source>
        <dbReference type="ARBA" id="ARBA00001798"/>
    </source>
</evidence>
<dbReference type="EMBL" id="CAJJDN010000124">
    <property type="protein sequence ID" value="CAD8120007.1"/>
    <property type="molecule type" value="Genomic_DNA"/>
</dbReference>
<evidence type="ECO:0000256" key="5">
    <source>
        <dbReference type="ARBA" id="ARBA00022737"/>
    </source>
</evidence>
<evidence type="ECO:0000256" key="3">
    <source>
        <dbReference type="ARBA" id="ARBA00022679"/>
    </source>
</evidence>
<proteinExistence type="predicted"/>
<dbReference type="Proteomes" id="UP000692954">
    <property type="component" value="Unassembled WGS sequence"/>
</dbReference>
<evidence type="ECO:0000256" key="4">
    <source>
        <dbReference type="ARBA" id="ARBA00022723"/>
    </source>
</evidence>
<dbReference type="SMART" id="SM00647">
    <property type="entry name" value="IBR"/>
    <property type="match status" value="2"/>
</dbReference>
<protein>
    <recommendedName>
        <fullName evidence="2">RBR-type E3 ubiquitin transferase</fullName>
        <ecNumber evidence="2">2.3.2.31</ecNumber>
    </recommendedName>
</protein>
<name>A0A8S1QYK4_9CILI</name>
<evidence type="ECO:0000259" key="10">
    <source>
        <dbReference type="PROSITE" id="PS51873"/>
    </source>
</evidence>
<evidence type="ECO:0000256" key="2">
    <source>
        <dbReference type="ARBA" id="ARBA00012251"/>
    </source>
</evidence>
<dbReference type="CDD" id="cd20335">
    <property type="entry name" value="BRcat_RBR"/>
    <property type="match status" value="1"/>
</dbReference>
<dbReference type="PANTHER" id="PTHR11685">
    <property type="entry name" value="RBR FAMILY RING FINGER AND IBR DOMAIN-CONTAINING"/>
    <property type="match status" value="1"/>
</dbReference>
<feature type="transmembrane region" description="Helical" evidence="9">
    <location>
        <begin position="331"/>
        <end position="359"/>
    </location>
</feature>
<evidence type="ECO:0000256" key="7">
    <source>
        <dbReference type="ARBA" id="ARBA00022786"/>
    </source>
</evidence>
<reference evidence="11" key="1">
    <citation type="submission" date="2021-01" db="EMBL/GenBank/DDBJ databases">
        <authorList>
            <consortium name="Genoscope - CEA"/>
            <person name="William W."/>
        </authorList>
    </citation>
    <scope>NUCLEOTIDE SEQUENCE</scope>
</reference>
<keyword evidence="9" id="KW-0472">Membrane</keyword>
<keyword evidence="12" id="KW-1185">Reference proteome</keyword>